<organism evidence="3 4">
    <name type="scientific">Trichobilharzia regenti</name>
    <name type="common">Nasal bird schistosome</name>
    <dbReference type="NCBI Taxonomy" id="157069"/>
    <lineage>
        <taxon>Eukaryota</taxon>
        <taxon>Metazoa</taxon>
        <taxon>Spiralia</taxon>
        <taxon>Lophotrochozoa</taxon>
        <taxon>Platyhelminthes</taxon>
        <taxon>Trematoda</taxon>
        <taxon>Digenea</taxon>
        <taxon>Strigeidida</taxon>
        <taxon>Schistosomatoidea</taxon>
        <taxon>Schistosomatidae</taxon>
        <taxon>Trichobilharzia</taxon>
    </lineage>
</organism>
<evidence type="ECO:0000313" key="4">
    <source>
        <dbReference type="WBParaSite" id="TREG1_37160.1"/>
    </source>
</evidence>
<evidence type="ECO:0000256" key="2">
    <source>
        <dbReference type="ARBA" id="ARBA00022737"/>
    </source>
</evidence>
<dbReference type="PANTHER" id="PTHR44472:SF1">
    <property type="entry name" value="DDB1 AND CUL4 ASSOCIATED FACTOR 4"/>
    <property type="match status" value="1"/>
</dbReference>
<accession>A0AA85JR95</accession>
<sequence>MEEPSDLPGYFYDQTKKRYFKIEKHETHDSLTKRVVDTFFSTSEIQRKINVMLSRHGEKNQNILRMLSHRETSTSPSPNASYDWSHCYMRNKECRQVIPIRGPIRNALVCPNHNLLCSLNSDSVRIFSFKWCIDESSIENQPRFELYGIKTIVPENIGCLRFLDFCWYVPGRKIILFVESGLRVVLITFDVSDGSYSLTPELTTPSSCSLFRFTSPYLVPENSAYNKLHDPHSLTILTRNQIYISDCLDCSPLYVCNPMGQSVRNRRNRLMFTACCEASFWKSFDSVQKCIDSVNGRQPLLYVAGVLNEKGFLSLVEPSLTPHKSVQLINFQTGYWNTFAQRIPTNANMEISSLQCLGTYSGDRLGLIVGRRCGLIELWDERFPNKSVIEYYGSNGTTFMSLSSHIPPFPVIDPVLQKTMACSLLPNHHIGIWNLQTGKVIDVQRLSHPISHAVSCSPPVLIHRTSWSDKSGIVYNDPAILALDSSSIYSFDW</sequence>
<keyword evidence="2" id="KW-0677">Repeat</keyword>
<reference evidence="3" key="1">
    <citation type="submission" date="2022-06" db="EMBL/GenBank/DDBJ databases">
        <authorList>
            <person name="Berger JAMES D."/>
            <person name="Berger JAMES D."/>
        </authorList>
    </citation>
    <scope>NUCLEOTIDE SEQUENCE [LARGE SCALE GENOMIC DNA]</scope>
</reference>
<dbReference type="AlphaFoldDB" id="A0AA85JR95"/>
<evidence type="ECO:0000256" key="1">
    <source>
        <dbReference type="ARBA" id="ARBA00022574"/>
    </source>
</evidence>
<keyword evidence="3" id="KW-1185">Reference proteome</keyword>
<reference evidence="4" key="2">
    <citation type="submission" date="2023-11" db="UniProtKB">
        <authorList>
            <consortium name="WormBaseParasite"/>
        </authorList>
    </citation>
    <scope>IDENTIFICATION</scope>
</reference>
<dbReference type="Proteomes" id="UP000050795">
    <property type="component" value="Unassembled WGS sequence"/>
</dbReference>
<dbReference type="InterPro" id="IPR052254">
    <property type="entry name" value="CUL4-DDB1_E3_ligase_receptor"/>
</dbReference>
<keyword evidence="1" id="KW-0853">WD repeat</keyword>
<protein>
    <submittedName>
        <fullName evidence="4">Uncharacterized protein</fullName>
    </submittedName>
</protein>
<dbReference type="WBParaSite" id="TREG1_37160.1">
    <property type="protein sequence ID" value="TREG1_37160.1"/>
    <property type="gene ID" value="TREG1_37160"/>
</dbReference>
<proteinExistence type="predicted"/>
<dbReference type="PANTHER" id="PTHR44472">
    <property type="entry name" value="DDB1- AND CUL4-ASSOCIATED FACTOR 4-RELATED"/>
    <property type="match status" value="1"/>
</dbReference>
<evidence type="ECO:0000313" key="3">
    <source>
        <dbReference type="Proteomes" id="UP000050795"/>
    </source>
</evidence>
<name>A0AA85JR95_TRIRE</name>